<dbReference type="GO" id="GO:0009507">
    <property type="term" value="C:chloroplast"/>
    <property type="evidence" value="ECO:0007669"/>
    <property type="project" value="TreeGrafter"/>
</dbReference>
<comment type="cofactor">
    <cofactor evidence="1">
        <name>Mg(2+)</name>
        <dbReference type="ChEBI" id="CHEBI:18420"/>
    </cofactor>
</comment>
<comment type="caution">
    <text evidence="5">The sequence shown here is derived from an EMBL/GenBank/DDBJ whole genome shotgun (WGS) entry which is preliminary data.</text>
</comment>
<gene>
    <name evidence="5" type="ORF">PVAP13_1KG382115</name>
</gene>
<dbReference type="InterPro" id="IPR001906">
    <property type="entry name" value="Terpene_synth_N"/>
</dbReference>
<evidence type="ECO:0000256" key="2">
    <source>
        <dbReference type="ARBA" id="ARBA00022723"/>
    </source>
</evidence>
<dbReference type="GO" id="GO:0010333">
    <property type="term" value="F:terpene synthase activity"/>
    <property type="evidence" value="ECO:0007669"/>
    <property type="project" value="InterPro"/>
</dbReference>
<dbReference type="Gene3D" id="1.50.10.130">
    <property type="entry name" value="Terpene synthase, N-terminal domain"/>
    <property type="match status" value="1"/>
</dbReference>
<dbReference type="AlphaFoldDB" id="A0A8T0XGX5"/>
<protein>
    <recommendedName>
        <fullName evidence="4">Terpene synthase N-terminal domain-containing protein</fullName>
    </recommendedName>
</protein>
<proteinExistence type="predicted"/>
<dbReference type="SFLD" id="SFLDG01605">
    <property type="entry name" value="Terpene_Cyclase_Like_1_N-term"/>
    <property type="match status" value="1"/>
</dbReference>
<dbReference type="SUPFAM" id="SSF48576">
    <property type="entry name" value="Terpenoid synthases"/>
    <property type="match status" value="1"/>
</dbReference>
<dbReference type="Gene3D" id="1.10.600.10">
    <property type="entry name" value="Farnesyl Diphosphate Synthase"/>
    <property type="match status" value="1"/>
</dbReference>
<dbReference type="PANTHER" id="PTHR31739">
    <property type="entry name" value="ENT-COPALYL DIPHOSPHATE SYNTHASE, CHLOROPLASTIC"/>
    <property type="match status" value="1"/>
</dbReference>
<accession>A0A8T0XGX5</accession>
<dbReference type="FunFam" id="1.50.10.130:FF:000002">
    <property type="entry name" value="Ent-copalyl diphosphate synthase, chloroplastic"/>
    <property type="match status" value="1"/>
</dbReference>
<reference evidence="5" key="1">
    <citation type="submission" date="2020-05" db="EMBL/GenBank/DDBJ databases">
        <title>WGS assembly of Panicum virgatum.</title>
        <authorList>
            <person name="Lovell J.T."/>
            <person name="Jenkins J."/>
            <person name="Shu S."/>
            <person name="Juenger T.E."/>
            <person name="Schmutz J."/>
        </authorList>
    </citation>
    <scope>NUCLEOTIDE SEQUENCE</scope>
    <source>
        <strain evidence="5">AP13</strain>
    </source>
</reference>
<dbReference type="Gene3D" id="1.50.10.160">
    <property type="match status" value="1"/>
</dbReference>
<evidence type="ECO:0000259" key="4">
    <source>
        <dbReference type="Pfam" id="PF01397"/>
    </source>
</evidence>
<dbReference type="InterPro" id="IPR050148">
    <property type="entry name" value="Terpene_synthase-like"/>
</dbReference>
<dbReference type="Proteomes" id="UP000823388">
    <property type="component" value="Chromosome 1K"/>
</dbReference>
<keyword evidence="6" id="KW-1185">Reference proteome</keyword>
<dbReference type="PANTHER" id="PTHR31739:SF4">
    <property type="entry name" value="ENT-COPALYL DIPHOSPHATE SYNTHASE, CHLOROPLASTIC"/>
    <property type="match status" value="1"/>
</dbReference>
<evidence type="ECO:0000256" key="3">
    <source>
        <dbReference type="ARBA" id="ARBA00022842"/>
    </source>
</evidence>
<dbReference type="InterPro" id="IPR008930">
    <property type="entry name" value="Terpenoid_cyclase/PrenylTrfase"/>
</dbReference>
<dbReference type="GO" id="GO:0009686">
    <property type="term" value="P:gibberellin biosynthetic process"/>
    <property type="evidence" value="ECO:0007669"/>
    <property type="project" value="TreeGrafter"/>
</dbReference>
<name>A0A8T0XGX5_PANVG</name>
<keyword evidence="2" id="KW-0479">Metal-binding</keyword>
<keyword evidence="3" id="KW-0460">Magnesium</keyword>
<organism evidence="5 6">
    <name type="scientific">Panicum virgatum</name>
    <name type="common">Blackwell switchgrass</name>
    <dbReference type="NCBI Taxonomy" id="38727"/>
    <lineage>
        <taxon>Eukaryota</taxon>
        <taxon>Viridiplantae</taxon>
        <taxon>Streptophyta</taxon>
        <taxon>Embryophyta</taxon>
        <taxon>Tracheophyta</taxon>
        <taxon>Spermatophyta</taxon>
        <taxon>Magnoliopsida</taxon>
        <taxon>Liliopsida</taxon>
        <taxon>Poales</taxon>
        <taxon>Poaceae</taxon>
        <taxon>PACMAD clade</taxon>
        <taxon>Panicoideae</taxon>
        <taxon>Panicodae</taxon>
        <taxon>Paniceae</taxon>
        <taxon>Panicinae</taxon>
        <taxon>Panicum</taxon>
        <taxon>Panicum sect. Hiantes</taxon>
    </lineage>
</organism>
<dbReference type="InterPro" id="IPR008949">
    <property type="entry name" value="Isoprenoid_synthase_dom_sf"/>
</dbReference>
<dbReference type="Pfam" id="PF01397">
    <property type="entry name" value="Terpene_synth"/>
    <property type="match status" value="1"/>
</dbReference>
<dbReference type="SUPFAM" id="SSF48239">
    <property type="entry name" value="Terpenoid cyclases/Protein prenyltransferases"/>
    <property type="match status" value="2"/>
</dbReference>
<evidence type="ECO:0000256" key="1">
    <source>
        <dbReference type="ARBA" id="ARBA00001946"/>
    </source>
</evidence>
<dbReference type="EMBL" id="CM029037">
    <property type="protein sequence ID" value="KAG2659260.1"/>
    <property type="molecule type" value="Genomic_DNA"/>
</dbReference>
<evidence type="ECO:0000313" key="6">
    <source>
        <dbReference type="Proteomes" id="UP000823388"/>
    </source>
</evidence>
<evidence type="ECO:0000313" key="5">
    <source>
        <dbReference type="EMBL" id="KAG2659260.1"/>
    </source>
</evidence>
<dbReference type="InterPro" id="IPR036965">
    <property type="entry name" value="Terpene_synth_N_sf"/>
</dbReference>
<sequence>MQSLFTAPAAASPVTGFIVEALQSEAHAEAHKPVVGKTQQHKGEPRHIDEMVGTIRAALRSAAGGDLNISLYDTAWIALVRKLDGGEGPEFPSSIDCITRNQLPDGSWGYEAFFLVQDRLINTLACVIALKTWNVHSDKCNKGLSFIHENIKRLREDDENWMLFGFEMTFPMQLEMAKDIGLDLPYDEPALQDIYAKRDLTLAQIPIDVLHSVPTALLFSLEGIPGLDWDRLFKLQFPDGSFLGTPSATAYALMQTGNKKCLEFLTDIVNKFNGGAPYIYPLELFERLWVVDRLDRLGISSYFRSEIDSYLDYVYRHWSDEGIGFTCDSTVKDLDDTVMGFRLLRQHGYHVSIEALKSFETKDFFFFETSSLETPIESLTVTYNLYRAADQAAFPGDDGVVQRAKAYSYAFLQERRAAGDLNDKWIISSGLPSELAYGLDFPWKANLPRVQTRMYLEQFHGSEDLWIGKNLYRMHMFNNDLFLKLAKADFSNFQRQCRLEWQGLQSWCEKNNLEMYGVTPSSAMRAYFLAAANIYEPDRAAERLGWARTAVIAQAISSCFLSSNASVTESMLEGLNAELTSDGHNLARRGGKYSRTENGLLNALNELINLFAPGKDASNNLREAWKTWLMELTSNGGHESCQGNTALLLVRAVEIYSGRHCSANQNLKLSDYSQLEKLTSSICSKVGSRILSQNGTPKENIENLEQRVDQEMQELCQCVYQTCDAISRVTKQTFLHVTKSYCYVAHSSSETIDSHISKVIFEDVL</sequence>
<dbReference type="SFLD" id="SFLDG01014">
    <property type="entry name" value="Terpene_Cyclase_Like_1_N-term"/>
    <property type="match status" value="1"/>
</dbReference>
<dbReference type="GO" id="GO:0000287">
    <property type="term" value="F:magnesium ion binding"/>
    <property type="evidence" value="ECO:0007669"/>
    <property type="project" value="TreeGrafter"/>
</dbReference>
<feature type="domain" description="Terpene synthase N-terminal" evidence="4">
    <location>
        <begin position="228"/>
        <end position="419"/>
    </location>
</feature>